<proteinExistence type="predicted"/>
<dbReference type="STRING" id="1123377.GCA_000423885_02397"/>
<keyword evidence="2" id="KW-1185">Reference proteome</keyword>
<dbReference type="EMBL" id="SROY01000001">
    <property type="protein sequence ID" value="TLX23181.1"/>
    <property type="molecule type" value="Genomic_DNA"/>
</dbReference>
<protein>
    <submittedName>
        <fullName evidence="1">Uncharacterized protein</fullName>
    </submittedName>
</protein>
<evidence type="ECO:0000313" key="1">
    <source>
        <dbReference type="EMBL" id="TLX23181.1"/>
    </source>
</evidence>
<comment type="caution">
    <text evidence="1">The sequence shown here is derived from an EMBL/GenBank/DDBJ whole genome shotgun (WGS) entry which is preliminary data.</text>
</comment>
<dbReference type="AlphaFoldDB" id="A0A5R9PI31"/>
<sequence>MSTEHEIGEAALRMALQSLRRDIEPGHDLWPGIAAKLSAQRMAKPPPRRIWPFAMAASMLLALGLARQGAPDQVRPVAVSAPTPAAVAPVVSEAEALTLHYQAALRELDAAATPASWQPGLDALDHGAQQVLAALRLHPQSPQLLEQLRQIYARRLALSRRALFA</sequence>
<dbReference type="RefSeq" id="WP_138347661.1">
    <property type="nucleotide sequence ID" value="NZ_SROY01000001.1"/>
</dbReference>
<dbReference type="Proteomes" id="UP000308508">
    <property type="component" value="Unassembled WGS sequence"/>
</dbReference>
<accession>A0A5R9PI31</accession>
<evidence type="ECO:0000313" key="2">
    <source>
        <dbReference type="Proteomes" id="UP000308508"/>
    </source>
</evidence>
<organism evidence="1 2">
    <name type="scientific">Thermomonas fusca</name>
    <dbReference type="NCBI Taxonomy" id="215690"/>
    <lineage>
        <taxon>Bacteria</taxon>
        <taxon>Pseudomonadati</taxon>
        <taxon>Pseudomonadota</taxon>
        <taxon>Gammaproteobacteria</taxon>
        <taxon>Lysobacterales</taxon>
        <taxon>Lysobacteraceae</taxon>
        <taxon>Thermomonas</taxon>
    </lineage>
</organism>
<gene>
    <name evidence="1" type="ORF">E5S66_03945</name>
</gene>
<reference evidence="1 2" key="1">
    <citation type="submission" date="2019-04" db="EMBL/GenBank/DDBJ databases">
        <authorList>
            <person name="Grouzdev D.S."/>
            <person name="Nazina T.N."/>
        </authorList>
    </citation>
    <scope>NUCLEOTIDE SEQUENCE [LARGE SCALE GENOMIC DNA]</scope>
    <source>
        <strain evidence="1 2">SHC 3-19</strain>
    </source>
</reference>
<name>A0A5R9PI31_9GAMM</name>